<dbReference type="EMBL" id="AXCM01007190">
    <property type="status" value="NOT_ANNOTATED_CDS"/>
    <property type="molecule type" value="Genomic_DNA"/>
</dbReference>
<dbReference type="EnsemblMetazoa" id="ACUA008235-RA">
    <property type="protein sequence ID" value="ACUA008235-PA"/>
    <property type="gene ID" value="ACUA008235"/>
</dbReference>
<evidence type="ECO:0000313" key="1">
    <source>
        <dbReference type="EnsemblMetazoa" id="ACUA008235-PA"/>
    </source>
</evidence>
<protein>
    <submittedName>
        <fullName evidence="1">Uncharacterized protein</fullName>
    </submittedName>
</protein>
<dbReference type="AlphaFoldDB" id="A0A182M323"/>
<reference evidence="2" key="1">
    <citation type="submission" date="2013-09" db="EMBL/GenBank/DDBJ databases">
        <title>The Genome Sequence of Anopheles culicifacies species A.</title>
        <authorList>
            <consortium name="The Broad Institute Genomics Platform"/>
            <person name="Neafsey D.E."/>
            <person name="Besansky N."/>
            <person name="Howell P."/>
            <person name="Walton C."/>
            <person name="Young S.K."/>
            <person name="Zeng Q."/>
            <person name="Gargeya S."/>
            <person name="Fitzgerald M."/>
            <person name="Haas B."/>
            <person name="Abouelleil A."/>
            <person name="Allen A.W."/>
            <person name="Alvarado L."/>
            <person name="Arachchi H.M."/>
            <person name="Berlin A.M."/>
            <person name="Chapman S.B."/>
            <person name="Gainer-Dewar J."/>
            <person name="Goldberg J."/>
            <person name="Griggs A."/>
            <person name="Gujja S."/>
            <person name="Hansen M."/>
            <person name="Howarth C."/>
            <person name="Imamovic A."/>
            <person name="Ireland A."/>
            <person name="Larimer J."/>
            <person name="McCowan C."/>
            <person name="Murphy C."/>
            <person name="Pearson M."/>
            <person name="Poon T.W."/>
            <person name="Priest M."/>
            <person name="Roberts A."/>
            <person name="Saif S."/>
            <person name="Shea T."/>
            <person name="Sisk P."/>
            <person name="Sykes S."/>
            <person name="Wortman J."/>
            <person name="Nusbaum C."/>
            <person name="Birren B."/>
        </authorList>
    </citation>
    <scope>NUCLEOTIDE SEQUENCE [LARGE SCALE GENOMIC DNA]</scope>
    <source>
        <strain evidence="2">A-37</strain>
    </source>
</reference>
<keyword evidence="2" id="KW-1185">Reference proteome</keyword>
<organism evidence="1 2">
    <name type="scientific">Anopheles culicifacies</name>
    <dbReference type="NCBI Taxonomy" id="139723"/>
    <lineage>
        <taxon>Eukaryota</taxon>
        <taxon>Metazoa</taxon>
        <taxon>Ecdysozoa</taxon>
        <taxon>Arthropoda</taxon>
        <taxon>Hexapoda</taxon>
        <taxon>Insecta</taxon>
        <taxon>Pterygota</taxon>
        <taxon>Neoptera</taxon>
        <taxon>Endopterygota</taxon>
        <taxon>Diptera</taxon>
        <taxon>Nematocera</taxon>
        <taxon>Culicoidea</taxon>
        <taxon>Culicidae</taxon>
        <taxon>Anophelinae</taxon>
        <taxon>Anopheles</taxon>
        <taxon>culicifacies species complex</taxon>
    </lineage>
</organism>
<evidence type="ECO:0000313" key="2">
    <source>
        <dbReference type="Proteomes" id="UP000075883"/>
    </source>
</evidence>
<name>A0A182M323_9DIPT</name>
<dbReference type="VEuPathDB" id="VectorBase:ACUA008235"/>
<sequence>MQKHKGLPYDLLLLSSVFDFCCCLDDGNGELLADIRVQGSEGTYTRQLVLLLLFALFKQSLNFLARSVPPPPPPFADAVDFIVGASFPVSMSNRTEDPLLPVSSSYSSLGDNFTEMISFSSETIIEC</sequence>
<reference evidence="1" key="2">
    <citation type="submission" date="2020-05" db="UniProtKB">
        <authorList>
            <consortium name="EnsemblMetazoa"/>
        </authorList>
    </citation>
    <scope>IDENTIFICATION</scope>
    <source>
        <strain evidence="1">A-37</strain>
    </source>
</reference>
<dbReference type="Proteomes" id="UP000075883">
    <property type="component" value="Unassembled WGS sequence"/>
</dbReference>
<accession>A0A182M323</accession>
<proteinExistence type="predicted"/>